<dbReference type="SUPFAM" id="SSF50923">
    <property type="entry name" value="Hemopexin-like domain"/>
    <property type="match status" value="1"/>
</dbReference>
<feature type="binding site" evidence="9">
    <location>
        <position position="68"/>
    </location>
    <ligand>
        <name>Ca(2+)</name>
        <dbReference type="ChEBI" id="CHEBI:29108"/>
        <label>3</label>
    </ligand>
</feature>
<feature type="domain" description="Peptidase metallopeptidase" evidence="11">
    <location>
        <begin position="1"/>
        <end position="138"/>
    </location>
</feature>
<dbReference type="InterPro" id="IPR001818">
    <property type="entry name" value="Pept_M10_metallopeptidase"/>
</dbReference>
<proteinExistence type="inferred from homology"/>
<feature type="coiled-coil region" evidence="10">
    <location>
        <begin position="336"/>
        <end position="373"/>
    </location>
</feature>
<dbReference type="Gene3D" id="2.110.10.10">
    <property type="entry name" value="Hemopexin-like domain"/>
    <property type="match status" value="1"/>
</dbReference>
<dbReference type="PRINTS" id="PR00138">
    <property type="entry name" value="MATRIXIN"/>
</dbReference>
<dbReference type="GO" id="GO:0006508">
    <property type="term" value="P:proteolysis"/>
    <property type="evidence" value="ECO:0007669"/>
    <property type="project" value="UniProtKB-KW"/>
</dbReference>
<dbReference type="Pfam" id="PF00413">
    <property type="entry name" value="Peptidase_M10"/>
    <property type="match status" value="1"/>
</dbReference>
<dbReference type="PANTHER" id="PTHR10201:SF291">
    <property type="entry name" value="MATRIX METALLOPROTEINASE 1, ISOFORM C-RELATED"/>
    <property type="match status" value="1"/>
</dbReference>
<evidence type="ECO:0000256" key="2">
    <source>
        <dbReference type="ARBA" id="ARBA00022670"/>
    </source>
</evidence>
<evidence type="ECO:0000313" key="12">
    <source>
        <dbReference type="Proteomes" id="UP000504615"/>
    </source>
</evidence>
<reference evidence="13" key="1">
    <citation type="submission" date="2025-08" db="UniProtKB">
        <authorList>
            <consortium name="RefSeq"/>
        </authorList>
    </citation>
    <scope>IDENTIFICATION</scope>
</reference>
<evidence type="ECO:0000256" key="7">
    <source>
        <dbReference type="ARBA" id="ARBA00023049"/>
    </source>
</evidence>
<dbReference type="SMART" id="SM00235">
    <property type="entry name" value="ZnMc"/>
    <property type="match status" value="1"/>
</dbReference>
<dbReference type="KEGG" id="pbar:105423800"/>
<dbReference type="InterPro" id="IPR021190">
    <property type="entry name" value="Pept_M10A"/>
</dbReference>
<protein>
    <submittedName>
        <fullName evidence="13">Matrix metalloproteinase-2-like</fullName>
    </submittedName>
</protein>
<evidence type="ECO:0000256" key="10">
    <source>
        <dbReference type="SAM" id="Coils"/>
    </source>
</evidence>
<feature type="binding site" evidence="9">
    <location>
        <position position="103"/>
    </location>
    <ligand>
        <name>Zn(2+)</name>
        <dbReference type="ChEBI" id="CHEBI:29105"/>
        <label>2</label>
        <note>catalytic</note>
    </ligand>
</feature>
<keyword evidence="7" id="KW-0482">Metalloprotease</keyword>
<feature type="binding site" evidence="9">
    <location>
        <position position="54"/>
    </location>
    <ligand>
        <name>Zn(2+)</name>
        <dbReference type="ChEBI" id="CHEBI:29105"/>
        <label>1</label>
    </ligand>
</feature>
<accession>A0A6I9WJV1</accession>
<feature type="active site" evidence="8">
    <location>
        <position position="94"/>
    </location>
</feature>
<dbReference type="AlphaFoldDB" id="A0A6I9WJV1"/>
<feature type="binding site" evidence="9">
    <location>
        <position position="46"/>
    </location>
    <ligand>
        <name>Ca(2+)</name>
        <dbReference type="ChEBI" id="CHEBI:29108"/>
        <label>3</label>
    </ligand>
</feature>
<evidence type="ECO:0000256" key="9">
    <source>
        <dbReference type="PIRSR" id="PIRSR621190-2"/>
    </source>
</evidence>
<evidence type="ECO:0000259" key="11">
    <source>
        <dbReference type="SMART" id="SM00235"/>
    </source>
</evidence>
<dbReference type="GO" id="GO:0004222">
    <property type="term" value="F:metalloendopeptidase activity"/>
    <property type="evidence" value="ECO:0007669"/>
    <property type="project" value="InterPro"/>
</dbReference>
<evidence type="ECO:0000313" key="13">
    <source>
        <dbReference type="RefSeq" id="XP_011632014.1"/>
    </source>
</evidence>
<gene>
    <name evidence="13" type="primary">LOC105423800</name>
</gene>
<feature type="binding site" evidence="9">
    <location>
        <position position="47"/>
    </location>
    <ligand>
        <name>Ca(2+)</name>
        <dbReference type="ChEBI" id="CHEBI:29108"/>
        <label>3</label>
    </ligand>
</feature>
<feature type="binding site" evidence="9">
    <location>
        <position position="93"/>
    </location>
    <ligand>
        <name>Zn(2+)</name>
        <dbReference type="ChEBI" id="CHEBI:29105"/>
        <label>2</label>
        <note>catalytic</note>
    </ligand>
</feature>
<dbReference type="GO" id="GO:0030198">
    <property type="term" value="P:extracellular matrix organization"/>
    <property type="evidence" value="ECO:0007669"/>
    <property type="project" value="TreeGrafter"/>
</dbReference>
<feature type="binding site" evidence="9">
    <location>
        <position position="28"/>
    </location>
    <ligand>
        <name>Zn(2+)</name>
        <dbReference type="ChEBI" id="CHEBI:29105"/>
        <label>1</label>
    </ligand>
</feature>
<keyword evidence="3 9" id="KW-0479">Metal-binding</keyword>
<dbReference type="GO" id="GO:0030574">
    <property type="term" value="P:collagen catabolic process"/>
    <property type="evidence" value="ECO:0007669"/>
    <property type="project" value="TreeGrafter"/>
</dbReference>
<dbReference type="RefSeq" id="XP_011632014.1">
    <property type="nucleotide sequence ID" value="XM_011633712.1"/>
</dbReference>
<feature type="binding site" evidence="9">
    <location>
        <position position="71"/>
    </location>
    <ligand>
        <name>Ca(2+)</name>
        <dbReference type="ChEBI" id="CHEBI:29108"/>
        <label>1</label>
    </ligand>
</feature>
<dbReference type="SUPFAM" id="SSF55486">
    <property type="entry name" value="Metalloproteases ('zincins'), catalytic domain"/>
    <property type="match status" value="1"/>
</dbReference>
<evidence type="ECO:0000256" key="4">
    <source>
        <dbReference type="ARBA" id="ARBA00022729"/>
    </source>
</evidence>
<feature type="binding site" evidence="9">
    <location>
        <position position="97"/>
    </location>
    <ligand>
        <name>Zn(2+)</name>
        <dbReference type="ChEBI" id="CHEBI:29105"/>
        <label>2</label>
        <note>catalytic</note>
    </ligand>
</feature>
<keyword evidence="9" id="KW-0106">Calcium</keyword>
<dbReference type="Gene3D" id="3.40.390.10">
    <property type="entry name" value="Collagenase (Catalytic Domain)"/>
    <property type="match status" value="1"/>
</dbReference>
<name>A0A6I9WJV1_9HYME</name>
<comment type="similarity">
    <text evidence="1">Belongs to the peptidase M10A family.</text>
</comment>
<dbReference type="GO" id="GO:0005615">
    <property type="term" value="C:extracellular space"/>
    <property type="evidence" value="ECO:0007669"/>
    <property type="project" value="TreeGrafter"/>
</dbReference>
<dbReference type="GeneID" id="105423800"/>
<dbReference type="OrthoDB" id="7550572at2759"/>
<evidence type="ECO:0000256" key="8">
    <source>
        <dbReference type="PIRSR" id="PIRSR621190-1"/>
    </source>
</evidence>
<feature type="binding site" evidence="9">
    <location>
        <position position="111"/>
    </location>
    <ligand>
        <name>Zn(2+)</name>
        <dbReference type="ChEBI" id="CHEBI:29105"/>
        <label>2</label>
        <note>catalytic</note>
    </ligand>
</feature>
<keyword evidence="4" id="KW-0732">Signal</keyword>
<comment type="cofactor">
    <cofactor evidence="9">
        <name>Zn(2+)</name>
        <dbReference type="ChEBI" id="CHEBI:29105"/>
    </cofactor>
    <text evidence="9">Binds 2 Zn(2+) ions per subunit.</text>
</comment>
<keyword evidence="2" id="KW-0645">Protease</keyword>
<feature type="binding site" evidence="9">
    <location>
        <position position="71"/>
    </location>
    <ligand>
        <name>Ca(2+)</name>
        <dbReference type="ChEBI" id="CHEBI:29108"/>
        <label>3</label>
    </ligand>
</feature>
<dbReference type="InterPro" id="IPR036375">
    <property type="entry name" value="Hemopexin-like_dom_sf"/>
</dbReference>
<dbReference type="PANTHER" id="PTHR10201">
    <property type="entry name" value="MATRIX METALLOPROTEINASE"/>
    <property type="match status" value="1"/>
</dbReference>
<feature type="binding site" evidence="9">
    <location>
        <position position="18"/>
    </location>
    <ligand>
        <name>Ca(2+)</name>
        <dbReference type="ChEBI" id="CHEBI:29108"/>
        <label>2</label>
    </ligand>
</feature>
<keyword evidence="5" id="KW-0378">Hydrolase</keyword>
<dbReference type="InterPro" id="IPR024079">
    <property type="entry name" value="MetalloPept_cat_dom_sf"/>
</dbReference>
<feature type="binding site" evidence="9">
    <location>
        <position position="66"/>
    </location>
    <ligand>
        <name>Zn(2+)</name>
        <dbReference type="ChEBI" id="CHEBI:29105"/>
        <label>1</label>
    </ligand>
</feature>
<feature type="binding site" evidence="9">
    <location>
        <position position="198"/>
    </location>
    <ligand>
        <name>Ca(2+)</name>
        <dbReference type="ChEBI" id="CHEBI:29108"/>
        <label>5</label>
    </ligand>
</feature>
<dbReference type="InterPro" id="IPR018487">
    <property type="entry name" value="Hemopexin-like_repeat"/>
</dbReference>
<dbReference type="GO" id="GO:0008270">
    <property type="term" value="F:zinc ion binding"/>
    <property type="evidence" value="ECO:0007669"/>
    <property type="project" value="InterPro"/>
</dbReference>
<dbReference type="InterPro" id="IPR006026">
    <property type="entry name" value="Peptidase_Metallo"/>
</dbReference>
<dbReference type="GO" id="GO:0031012">
    <property type="term" value="C:extracellular matrix"/>
    <property type="evidence" value="ECO:0007669"/>
    <property type="project" value="InterPro"/>
</dbReference>
<dbReference type="Proteomes" id="UP000504615">
    <property type="component" value="Unplaced"/>
</dbReference>
<evidence type="ECO:0000256" key="6">
    <source>
        <dbReference type="ARBA" id="ARBA00022833"/>
    </source>
</evidence>
<feature type="binding site" evidence="9">
    <location>
        <position position="294"/>
    </location>
    <ligand>
        <name>Ca(2+)</name>
        <dbReference type="ChEBI" id="CHEBI:29108"/>
        <label>5</label>
    </ligand>
</feature>
<comment type="cofactor">
    <cofactor evidence="9">
        <name>Ca(2+)</name>
        <dbReference type="ChEBI" id="CHEBI:29108"/>
    </cofactor>
    <text evidence="9">Can bind about 5 Ca(2+) ions per subunit.</text>
</comment>
<evidence type="ECO:0000256" key="1">
    <source>
        <dbReference type="ARBA" id="ARBA00010370"/>
    </source>
</evidence>
<sequence length="379" mass="42715">MWAANSSLTFERNSTNPDIVISFRKGFHTFVDPRHQGSRICPSLLDGPGNVLAHTFLPSSEVSEVHVDSAEKWYIELTVNPDDTIHLLHTLTHEIGHALGLHHSPLKDAIMYAFVPSKTFPVRLSEADFLAIQNLYGLRNKSEIAGPVTTTVATTTIATRDTGFRGSVDLNGKSYGRSLLLTDYLHFLPDNFTRLAGAYRRPSGQLVLFVDNTVYMIEYPSFELVPGWPRKLKDMNLPPNAKINAVINTNTGRTFAIYNDEIVAEIDDCSMIAVRHNSLHAIFPGIPPAVTSAVRYIDGNLYFFVKRQFFKYNKFTRSVTMAGKFDSEIFGIVCPKDGLLEQLRALLKRLAQMRNVFSSEDDLEEEREEEEARKFSHNV</sequence>
<keyword evidence="10" id="KW-0175">Coiled coil</keyword>
<keyword evidence="6 9" id="KW-0862">Zinc</keyword>
<organism evidence="12 13">
    <name type="scientific">Pogonomyrmex barbatus</name>
    <name type="common">red harvester ant</name>
    <dbReference type="NCBI Taxonomy" id="144034"/>
    <lineage>
        <taxon>Eukaryota</taxon>
        <taxon>Metazoa</taxon>
        <taxon>Ecdysozoa</taxon>
        <taxon>Arthropoda</taxon>
        <taxon>Hexapoda</taxon>
        <taxon>Insecta</taxon>
        <taxon>Pterygota</taxon>
        <taxon>Neoptera</taxon>
        <taxon>Endopterygota</taxon>
        <taxon>Hymenoptera</taxon>
        <taxon>Apocrita</taxon>
        <taxon>Aculeata</taxon>
        <taxon>Formicoidea</taxon>
        <taxon>Formicidae</taxon>
        <taxon>Myrmicinae</taxon>
        <taxon>Pogonomyrmex</taxon>
    </lineage>
</organism>
<evidence type="ECO:0000256" key="3">
    <source>
        <dbReference type="ARBA" id="ARBA00022723"/>
    </source>
</evidence>
<evidence type="ECO:0000256" key="5">
    <source>
        <dbReference type="ARBA" id="ARBA00022801"/>
    </source>
</evidence>
<keyword evidence="12" id="KW-1185">Reference proteome</keyword>
<dbReference type="SMART" id="SM00120">
    <property type="entry name" value="HX"/>
    <property type="match status" value="2"/>
</dbReference>